<evidence type="ECO:0000256" key="2">
    <source>
        <dbReference type="ARBA" id="ARBA00022598"/>
    </source>
</evidence>
<organism evidence="8">
    <name type="scientific">Phaffia rhodozyma</name>
    <name type="common">Yeast</name>
    <name type="synonym">Xanthophyllomyces dendrorhous</name>
    <dbReference type="NCBI Taxonomy" id="264483"/>
    <lineage>
        <taxon>Eukaryota</taxon>
        <taxon>Fungi</taxon>
        <taxon>Dikarya</taxon>
        <taxon>Basidiomycota</taxon>
        <taxon>Agaricomycotina</taxon>
        <taxon>Tremellomycetes</taxon>
        <taxon>Cystofilobasidiales</taxon>
        <taxon>Mrakiaceae</taxon>
        <taxon>Phaffia</taxon>
    </lineage>
</organism>
<dbReference type="InterPro" id="IPR036599">
    <property type="entry name" value="DNA_ligase_N_sf"/>
</dbReference>
<keyword evidence="2 8" id="KW-0436">Ligase</keyword>
<dbReference type="GO" id="GO:0003677">
    <property type="term" value="F:DNA binding"/>
    <property type="evidence" value="ECO:0007669"/>
    <property type="project" value="InterPro"/>
</dbReference>
<dbReference type="GO" id="GO:0005634">
    <property type="term" value="C:nucleus"/>
    <property type="evidence" value="ECO:0007669"/>
    <property type="project" value="TreeGrafter"/>
</dbReference>
<evidence type="ECO:0000259" key="7">
    <source>
        <dbReference type="PROSITE" id="PS50160"/>
    </source>
</evidence>
<dbReference type="AlphaFoldDB" id="A0A0F7SE52"/>
<feature type="compositionally biased region" description="Polar residues" evidence="6">
    <location>
        <begin position="9"/>
        <end position="30"/>
    </location>
</feature>
<reference evidence="8" key="1">
    <citation type="submission" date="2014-08" db="EMBL/GenBank/DDBJ databases">
        <authorList>
            <person name="Sharma Rahul"/>
            <person name="Thines Marco"/>
        </authorList>
    </citation>
    <scope>NUCLEOTIDE SEQUENCE</scope>
</reference>
<keyword evidence="5" id="KW-0067">ATP-binding</keyword>
<dbReference type="Gene3D" id="3.30.470.30">
    <property type="entry name" value="DNA ligase/mRNA capping enzyme"/>
    <property type="match status" value="2"/>
</dbReference>
<dbReference type="Gene3D" id="1.10.3260.10">
    <property type="entry name" value="DNA ligase, ATP-dependent, N-terminal domain"/>
    <property type="match status" value="1"/>
</dbReference>
<dbReference type="InterPro" id="IPR016059">
    <property type="entry name" value="DNA_ligase_ATP-dep_CS"/>
</dbReference>
<evidence type="ECO:0000256" key="5">
    <source>
        <dbReference type="ARBA" id="ARBA00022840"/>
    </source>
</evidence>
<dbReference type="InterPro" id="IPR012308">
    <property type="entry name" value="DNA_ligase_ATP-dep_N"/>
</dbReference>
<dbReference type="GO" id="GO:0006281">
    <property type="term" value="P:DNA repair"/>
    <property type="evidence" value="ECO:0007669"/>
    <property type="project" value="InterPro"/>
</dbReference>
<dbReference type="CDD" id="cd07969">
    <property type="entry name" value="OBF_DNA_ligase_I"/>
    <property type="match status" value="1"/>
</dbReference>
<dbReference type="CDD" id="cd07900">
    <property type="entry name" value="Adenylation_DNA_ligase_I_Euk"/>
    <property type="match status" value="1"/>
</dbReference>
<dbReference type="SUPFAM" id="SSF50249">
    <property type="entry name" value="Nucleic acid-binding proteins"/>
    <property type="match status" value="1"/>
</dbReference>
<keyword evidence="3" id="KW-0235">DNA replication</keyword>
<dbReference type="InterPro" id="IPR012310">
    <property type="entry name" value="DNA_ligase_ATP-dep_cent"/>
</dbReference>
<proteinExistence type="inferred from homology"/>
<protein>
    <submittedName>
        <fullName evidence="8">Dna ligase</fullName>
    </submittedName>
</protein>
<dbReference type="Pfam" id="PF01068">
    <property type="entry name" value="DNA_ligase_A_M"/>
    <property type="match status" value="1"/>
</dbReference>
<keyword evidence="4" id="KW-0547">Nucleotide-binding</keyword>
<dbReference type="Gene3D" id="2.40.50.140">
    <property type="entry name" value="Nucleic acid-binding proteins"/>
    <property type="match status" value="1"/>
</dbReference>
<evidence type="ECO:0000313" key="8">
    <source>
        <dbReference type="EMBL" id="CDZ96226.1"/>
    </source>
</evidence>
<dbReference type="Pfam" id="PF04675">
    <property type="entry name" value="DNA_ligase_A_N"/>
    <property type="match status" value="1"/>
</dbReference>
<comment type="similarity">
    <text evidence="1">Belongs to the ATP-dependent DNA ligase family.</text>
</comment>
<sequence length="944" mass="104584">MPKQKAKKPSNQPTVASFFGQPSNPTQSVPSVIDLVSSDEENDKDNKAHPLTSSLPSKRKLDEPTSPGPTSSPIKTIPGSNAYPDLDVDPLLFDPATAVDTSSWPDGRLTYCFIVQTAFVPIASTTKRLAIVRMLTNLLRVITLHDPRSLLHTVYLMSNHIGPSYEPNELGIGTQILTAALKSATGLSQPTLRRMSDKLGDAGDVAFEAKVNVRTLVEPKPLVVHKVYADILTLSSLKGTGVVKTKADIVQRLLVAAKGEEARFLVRTLVQNLRIGAVRVTLTTSLARAFTLTRPSFPDLDWKDLEETDYFLPPHRLLNLAPVPSAAASKSKGGSRKRARLNETEQLPSSIPSDGETVREVWRKKCEQAERLVRRVYVRHPNYSHIIPSLLSSPTGLENLSTSVPLTVGIPLSPMLGSITRSLGEACTRLTGLDFTSEAKLDGQRVQIHARVCRPDEQTAVRAEVGPGGWWGDLQPPDDQTSPPQTHRHPHPHLHTPDRLFVRLFSRHLEDMTEKYPDIITLVQILLTRPVGPRSELPEPPGQQQSDRIDQESFYPESVRSIVLDAEIVAVDKETGAFRTFQELTNRPKKDVKMKDIKVLVGVFAFDLMYLNKEILLNQPLRIRRHLLRTLLPTYTPSLSSSTLTASFGHVESIDSTDPADIQAFFAEAVAKKAEGIMIKLLDGVGVQGDDGFDEEDPRSAGKAARGDVEPEQEEEDVESEEEEQEQEQEEELKKEVEKAESQEVVPSLLAIVKKGGKKKDLPATYQPDVRSLGWLKVKKDYIDGGIGDSLDLVPIGAWHGIGRKVKWWSPVLLACYNPDSGMLEAVCKCMSGFSDTFYKAMKARYPEEGSADCWKADKSGRDVPGNVDTNGLIPDYWFAPKEVWEIKGADITLSPNYPAAQTFLGGERGLSIRFPRFIKIREDKTIENATSSQQFADMYRDQL</sequence>
<accession>A0A0F7SE52</accession>
<dbReference type="Pfam" id="PF04679">
    <property type="entry name" value="DNA_ligase_A_C"/>
    <property type="match status" value="1"/>
</dbReference>
<dbReference type="Gene3D" id="3.30.1490.70">
    <property type="match status" value="1"/>
</dbReference>
<feature type="region of interest" description="Disordered" evidence="6">
    <location>
        <begin position="323"/>
        <end position="353"/>
    </location>
</feature>
<dbReference type="GO" id="GO:0005524">
    <property type="term" value="F:ATP binding"/>
    <property type="evidence" value="ECO:0007669"/>
    <property type="project" value="UniProtKB-KW"/>
</dbReference>
<dbReference type="InterPro" id="IPR012340">
    <property type="entry name" value="NA-bd_OB-fold"/>
</dbReference>
<evidence type="ECO:0000256" key="4">
    <source>
        <dbReference type="ARBA" id="ARBA00022741"/>
    </source>
</evidence>
<feature type="region of interest" description="Disordered" evidence="6">
    <location>
        <begin position="1"/>
        <end position="81"/>
    </location>
</feature>
<evidence type="ECO:0000256" key="6">
    <source>
        <dbReference type="SAM" id="MobiDB-lite"/>
    </source>
</evidence>
<dbReference type="SUPFAM" id="SSF117018">
    <property type="entry name" value="ATP-dependent DNA ligase DNA-binding domain"/>
    <property type="match status" value="1"/>
</dbReference>
<feature type="region of interest" description="Disordered" evidence="6">
    <location>
        <begin position="465"/>
        <end position="495"/>
    </location>
</feature>
<evidence type="ECO:0000256" key="3">
    <source>
        <dbReference type="ARBA" id="ARBA00022705"/>
    </source>
</evidence>
<dbReference type="GO" id="GO:0003910">
    <property type="term" value="F:DNA ligase (ATP) activity"/>
    <property type="evidence" value="ECO:0007669"/>
    <property type="project" value="InterPro"/>
</dbReference>
<dbReference type="FunFam" id="2.40.50.140:FF:000062">
    <property type="entry name" value="DNA ligase"/>
    <property type="match status" value="1"/>
</dbReference>
<feature type="region of interest" description="Disordered" evidence="6">
    <location>
        <begin position="689"/>
        <end position="740"/>
    </location>
</feature>
<dbReference type="PANTHER" id="PTHR45674:SF9">
    <property type="entry name" value="DNA LIGASE 3"/>
    <property type="match status" value="1"/>
</dbReference>
<feature type="compositionally biased region" description="Low complexity" evidence="6">
    <location>
        <begin position="475"/>
        <end position="485"/>
    </location>
</feature>
<dbReference type="EMBL" id="LN483116">
    <property type="protein sequence ID" value="CDZ96226.1"/>
    <property type="molecule type" value="Genomic_DNA"/>
</dbReference>
<dbReference type="PANTHER" id="PTHR45674">
    <property type="entry name" value="DNA LIGASE 1/3 FAMILY MEMBER"/>
    <property type="match status" value="1"/>
</dbReference>
<name>A0A0F7SE52_PHARH</name>
<feature type="compositionally biased region" description="Acidic residues" evidence="6">
    <location>
        <begin position="710"/>
        <end position="731"/>
    </location>
</feature>
<dbReference type="InterPro" id="IPR012309">
    <property type="entry name" value="DNA_ligase_ATP-dep_C"/>
</dbReference>
<evidence type="ECO:0000256" key="1">
    <source>
        <dbReference type="ARBA" id="ARBA00007572"/>
    </source>
</evidence>
<dbReference type="GO" id="GO:0006273">
    <property type="term" value="P:lagging strand elongation"/>
    <property type="evidence" value="ECO:0007669"/>
    <property type="project" value="TreeGrafter"/>
</dbReference>
<feature type="domain" description="ATP-dependent DNA ligase family profile" evidence="7">
    <location>
        <begin position="594"/>
        <end position="818"/>
    </location>
</feature>
<dbReference type="InterPro" id="IPR050191">
    <property type="entry name" value="ATP-dep_DNA_ligase"/>
</dbReference>
<dbReference type="PROSITE" id="PS50160">
    <property type="entry name" value="DNA_LIGASE_A3"/>
    <property type="match status" value="1"/>
</dbReference>
<dbReference type="GO" id="GO:0006310">
    <property type="term" value="P:DNA recombination"/>
    <property type="evidence" value="ECO:0007669"/>
    <property type="project" value="InterPro"/>
</dbReference>
<dbReference type="SUPFAM" id="SSF56091">
    <property type="entry name" value="DNA ligase/mRNA capping enzyme, catalytic domain"/>
    <property type="match status" value="1"/>
</dbReference>
<dbReference type="PROSITE" id="PS00697">
    <property type="entry name" value="DNA_LIGASE_A1"/>
    <property type="match status" value="1"/>
</dbReference>